<dbReference type="FunCoup" id="H1XTY3">
    <property type="interactions" value="56"/>
</dbReference>
<evidence type="ECO:0000256" key="1">
    <source>
        <dbReference type="ARBA" id="ARBA00008950"/>
    </source>
</evidence>
<evidence type="ECO:0000256" key="4">
    <source>
        <dbReference type="RuleBase" id="RU362039"/>
    </source>
</evidence>
<dbReference type="RefSeq" id="WP_006927402.1">
    <property type="nucleotide sequence ID" value="NZ_CM001402.1"/>
</dbReference>
<organism evidence="7 8">
    <name type="scientific">Caldithrix abyssi DSM 13497</name>
    <dbReference type="NCBI Taxonomy" id="880073"/>
    <lineage>
        <taxon>Bacteria</taxon>
        <taxon>Pseudomonadati</taxon>
        <taxon>Calditrichota</taxon>
        <taxon>Calditrichia</taxon>
        <taxon>Calditrichales</taxon>
        <taxon>Calditrichaceae</taxon>
        <taxon>Caldithrix</taxon>
    </lineage>
</organism>
<evidence type="ECO:0000256" key="3">
    <source>
        <dbReference type="ARBA" id="ARBA00022801"/>
    </source>
</evidence>
<dbReference type="EMBL" id="CM001402">
    <property type="protein sequence ID" value="EHO40426.1"/>
    <property type="molecule type" value="Genomic_DNA"/>
</dbReference>
<keyword evidence="2 4" id="KW-0479">Metal-binding</keyword>
<dbReference type="PROSITE" id="PS01269">
    <property type="entry name" value="UPF0025"/>
    <property type="match status" value="1"/>
</dbReference>
<dbReference type="KEGG" id="caby:Cabys_179"/>
<gene>
    <name evidence="6" type="ORF">Cabys_179</name>
    <name evidence="7" type="ORF">Calab_0788</name>
</gene>
<dbReference type="SUPFAM" id="SSF56300">
    <property type="entry name" value="Metallo-dependent phosphatases"/>
    <property type="match status" value="1"/>
</dbReference>
<sequence>MKVGLISDTHGYLAPEVFSIFEGVELILHAGDIGNEQVIAELSAIAPVKAVYGNSDRFPLVSRYKRMNFFRLQKFYVCLTHIVSSPKTFAFQLFKMDKNVDVVIFGHTHRAEQARFKDILFVNPGSASQPRYGKAKSVAIMVVSNENIKVDFKYF</sequence>
<name>H1XTY3_CALAY</name>
<comment type="similarity">
    <text evidence="1 4">Belongs to the metallophosphoesterase superfamily. YfcE family.</text>
</comment>
<dbReference type="OrthoDB" id="9800565at2"/>
<dbReference type="EMBL" id="CP018099">
    <property type="protein sequence ID" value="APF16930.1"/>
    <property type="molecule type" value="Genomic_DNA"/>
</dbReference>
<accession>H1XTY3</accession>
<reference evidence="6 9" key="2">
    <citation type="submission" date="2016-11" db="EMBL/GenBank/DDBJ databases">
        <title>Genomic analysis of Caldithrix abyssi and proposal of a novel bacterial phylum Caldithrichaeota.</title>
        <authorList>
            <person name="Kublanov I."/>
            <person name="Sigalova O."/>
            <person name="Gavrilov S."/>
            <person name="Lebedinsky A."/>
            <person name="Ivanova N."/>
            <person name="Daum C."/>
            <person name="Reddy T."/>
            <person name="Klenk H.P."/>
            <person name="Goker M."/>
            <person name="Reva O."/>
            <person name="Miroshnichenko M."/>
            <person name="Kyprides N."/>
            <person name="Woyke T."/>
            <person name="Gelfand M."/>
        </authorList>
    </citation>
    <scope>NUCLEOTIDE SEQUENCE [LARGE SCALE GENOMIC DNA]</scope>
    <source>
        <strain evidence="6 9">LF13</strain>
    </source>
</reference>
<dbReference type="EC" id="3.1.4.-" evidence="4"/>
<dbReference type="InterPro" id="IPR024654">
    <property type="entry name" value="Calcineurin-like_PHP_lpxH"/>
</dbReference>
<dbReference type="Proteomes" id="UP000004671">
    <property type="component" value="Chromosome"/>
</dbReference>
<protein>
    <recommendedName>
        <fullName evidence="4">Phosphoesterase</fullName>
        <ecNumber evidence="4">3.1.4.-</ecNumber>
    </recommendedName>
</protein>
<dbReference type="Pfam" id="PF12850">
    <property type="entry name" value="Metallophos_2"/>
    <property type="match status" value="1"/>
</dbReference>
<reference evidence="7 8" key="1">
    <citation type="submission" date="2011-09" db="EMBL/GenBank/DDBJ databases">
        <title>The permanent draft genome of Caldithrix abyssi DSM 13497.</title>
        <authorList>
            <consortium name="US DOE Joint Genome Institute (JGI-PGF)"/>
            <person name="Lucas S."/>
            <person name="Han J."/>
            <person name="Lapidus A."/>
            <person name="Bruce D."/>
            <person name="Goodwin L."/>
            <person name="Pitluck S."/>
            <person name="Peters L."/>
            <person name="Kyrpides N."/>
            <person name="Mavromatis K."/>
            <person name="Ivanova N."/>
            <person name="Mikhailova N."/>
            <person name="Chertkov O."/>
            <person name="Detter J.C."/>
            <person name="Tapia R."/>
            <person name="Han C."/>
            <person name="Land M."/>
            <person name="Hauser L."/>
            <person name="Markowitz V."/>
            <person name="Cheng J.-F."/>
            <person name="Hugenholtz P."/>
            <person name="Woyke T."/>
            <person name="Wu D."/>
            <person name="Spring S."/>
            <person name="Brambilla E."/>
            <person name="Klenk H.-P."/>
            <person name="Eisen J.A."/>
        </authorList>
    </citation>
    <scope>NUCLEOTIDE SEQUENCE [LARGE SCALE GENOMIC DNA]</scope>
    <source>
        <strain evidence="7 8">DSM 13497</strain>
    </source>
</reference>
<dbReference type="HOGENOM" id="CLU_063749_3_1_0"/>
<evidence type="ECO:0000256" key="2">
    <source>
        <dbReference type="ARBA" id="ARBA00022723"/>
    </source>
</evidence>
<keyword evidence="3" id="KW-0378">Hydrolase</keyword>
<evidence type="ECO:0000259" key="5">
    <source>
        <dbReference type="Pfam" id="PF12850"/>
    </source>
</evidence>
<keyword evidence="8" id="KW-1185">Reference proteome</keyword>
<evidence type="ECO:0000313" key="7">
    <source>
        <dbReference type="EMBL" id="EHO40426.1"/>
    </source>
</evidence>
<dbReference type="PANTHER" id="PTHR11124">
    <property type="entry name" value="VACUOLAR SORTING PROTEIN VPS29"/>
    <property type="match status" value="1"/>
</dbReference>
<dbReference type="GO" id="GO:0046872">
    <property type="term" value="F:metal ion binding"/>
    <property type="evidence" value="ECO:0007669"/>
    <property type="project" value="UniProtKB-KW"/>
</dbReference>
<dbReference type="InterPro" id="IPR000979">
    <property type="entry name" value="Phosphodiesterase_MJ0936/Vps29"/>
</dbReference>
<dbReference type="STRING" id="880073.Cabys_179"/>
<dbReference type="InterPro" id="IPR029052">
    <property type="entry name" value="Metallo-depent_PP-like"/>
</dbReference>
<comment type="cofactor">
    <cofactor evidence="4">
        <name>a divalent metal cation</name>
        <dbReference type="ChEBI" id="CHEBI:60240"/>
    </cofactor>
</comment>
<dbReference type="eggNOG" id="COG0622">
    <property type="taxonomic scope" value="Bacteria"/>
</dbReference>
<dbReference type="Proteomes" id="UP000183868">
    <property type="component" value="Chromosome"/>
</dbReference>
<dbReference type="PaxDb" id="880073-Calab_0788"/>
<proteinExistence type="inferred from homology"/>
<dbReference type="Gene3D" id="3.60.21.10">
    <property type="match status" value="1"/>
</dbReference>
<dbReference type="InParanoid" id="H1XTY3"/>
<feature type="domain" description="Calcineurin-like phosphoesterase" evidence="5">
    <location>
        <begin position="1"/>
        <end position="145"/>
    </location>
</feature>
<evidence type="ECO:0000313" key="6">
    <source>
        <dbReference type="EMBL" id="APF16930.1"/>
    </source>
</evidence>
<evidence type="ECO:0000313" key="8">
    <source>
        <dbReference type="Proteomes" id="UP000004671"/>
    </source>
</evidence>
<dbReference type="NCBIfam" id="TIGR00040">
    <property type="entry name" value="yfcE"/>
    <property type="match status" value="1"/>
</dbReference>
<dbReference type="GO" id="GO:0016787">
    <property type="term" value="F:hydrolase activity"/>
    <property type="evidence" value="ECO:0007669"/>
    <property type="project" value="UniProtKB-UniRule"/>
</dbReference>
<dbReference type="InterPro" id="IPR020935">
    <property type="entry name" value="PdiEstase_YfcE_CS"/>
</dbReference>
<evidence type="ECO:0000313" key="9">
    <source>
        <dbReference type="Proteomes" id="UP000183868"/>
    </source>
</evidence>
<dbReference type="AlphaFoldDB" id="H1XTY3"/>